<name>F5XFA6_MICPN</name>
<comment type="similarity">
    <text evidence="1">Belongs to the aldo/keto reductase family.</text>
</comment>
<dbReference type="PROSITE" id="PS00798">
    <property type="entry name" value="ALDOKETO_REDUCTASE_1"/>
    <property type="match status" value="1"/>
</dbReference>
<keyword evidence="9" id="KW-1185">Reference proteome</keyword>
<dbReference type="FunFam" id="3.20.20.100:FF:000002">
    <property type="entry name" value="2,5-diketo-D-gluconic acid reductase A"/>
    <property type="match status" value="1"/>
</dbReference>
<dbReference type="PRINTS" id="PR00069">
    <property type="entry name" value="ALDKETRDTASE"/>
</dbReference>
<dbReference type="RefSeq" id="WP_013865668.1">
    <property type="nucleotide sequence ID" value="NC_015635.1"/>
</dbReference>
<evidence type="ECO:0000256" key="3">
    <source>
        <dbReference type="ARBA" id="ARBA00023002"/>
    </source>
</evidence>
<protein>
    <submittedName>
        <fullName evidence="8">Aldo/keto reductase</fullName>
    </submittedName>
</protein>
<accession>F5XFA6</accession>
<gene>
    <name evidence="8" type="ordered locus">MLP_48300</name>
</gene>
<evidence type="ECO:0000256" key="6">
    <source>
        <dbReference type="PIRSR" id="PIRSR000097-3"/>
    </source>
</evidence>
<feature type="site" description="Lowers pKa of active site Tyr" evidence="6">
    <location>
        <position position="78"/>
    </location>
</feature>
<evidence type="ECO:0000259" key="7">
    <source>
        <dbReference type="Pfam" id="PF00248"/>
    </source>
</evidence>
<dbReference type="HOGENOM" id="CLU_023205_0_1_11"/>
<dbReference type="Proteomes" id="UP000007947">
    <property type="component" value="Chromosome"/>
</dbReference>
<dbReference type="eggNOG" id="COG0656">
    <property type="taxonomic scope" value="Bacteria"/>
</dbReference>
<feature type="active site" description="Proton donor" evidence="4">
    <location>
        <position position="53"/>
    </location>
</feature>
<dbReference type="Pfam" id="PF00248">
    <property type="entry name" value="Aldo_ket_red"/>
    <property type="match status" value="1"/>
</dbReference>
<dbReference type="InterPro" id="IPR018170">
    <property type="entry name" value="Aldo/ket_reductase_CS"/>
</dbReference>
<evidence type="ECO:0000313" key="8">
    <source>
        <dbReference type="EMBL" id="BAK37844.1"/>
    </source>
</evidence>
<organism evidence="8 9">
    <name type="scientific">Microlunatus phosphovorus (strain ATCC 700054 / DSM 10555 / JCM 9379 / NBRC 101784 / NCIMB 13414 / VKM Ac-1990 / NM-1)</name>
    <dbReference type="NCBI Taxonomy" id="1032480"/>
    <lineage>
        <taxon>Bacteria</taxon>
        <taxon>Bacillati</taxon>
        <taxon>Actinomycetota</taxon>
        <taxon>Actinomycetes</taxon>
        <taxon>Propionibacteriales</taxon>
        <taxon>Propionibacteriaceae</taxon>
        <taxon>Microlunatus</taxon>
    </lineage>
</organism>
<dbReference type="PROSITE" id="PS00062">
    <property type="entry name" value="ALDOKETO_REDUCTASE_2"/>
    <property type="match status" value="1"/>
</dbReference>
<evidence type="ECO:0000256" key="2">
    <source>
        <dbReference type="ARBA" id="ARBA00022857"/>
    </source>
</evidence>
<dbReference type="AlphaFoldDB" id="F5XFA6"/>
<dbReference type="InterPro" id="IPR023210">
    <property type="entry name" value="NADP_OxRdtase_dom"/>
</dbReference>
<evidence type="ECO:0000256" key="4">
    <source>
        <dbReference type="PIRSR" id="PIRSR000097-1"/>
    </source>
</evidence>
<keyword evidence="2" id="KW-0521">NADP</keyword>
<proteinExistence type="inferred from homology"/>
<feature type="domain" description="NADP-dependent oxidoreductase" evidence="7">
    <location>
        <begin position="20"/>
        <end position="266"/>
    </location>
</feature>
<dbReference type="CDD" id="cd19071">
    <property type="entry name" value="AKR_AKR1-5-like"/>
    <property type="match status" value="1"/>
</dbReference>
<dbReference type="SUPFAM" id="SSF51430">
    <property type="entry name" value="NAD(P)-linked oxidoreductase"/>
    <property type="match status" value="1"/>
</dbReference>
<dbReference type="InterPro" id="IPR036812">
    <property type="entry name" value="NAD(P)_OxRdtase_dom_sf"/>
</dbReference>
<evidence type="ECO:0000256" key="1">
    <source>
        <dbReference type="ARBA" id="ARBA00007905"/>
    </source>
</evidence>
<dbReference type="PANTHER" id="PTHR43827:SF3">
    <property type="entry name" value="NADP-DEPENDENT OXIDOREDUCTASE DOMAIN-CONTAINING PROTEIN"/>
    <property type="match status" value="1"/>
</dbReference>
<dbReference type="PIRSF" id="PIRSF000097">
    <property type="entry name" value="AKR"/>
    <property type="match status" value="1"/>
</dbReference>
<reference evidence="8 9" key="1">
    <citation type="submission" date="2011-05" db="EMBL/GenBank/DDBJ databases">
        <title>Whole genome sequence of Microlunatus phosphovorus NM-1.</title>
        <authorList>
            <person name="Hosoyama A."/>
            <person name="Sasaki K."/>
            <person name="Harada T."/>
            <person name="Igarashi R."/>
            <person name="Kawakoshi A."/>
            <person name="Sasagawa M."/>
            <person name="Fukada J."/>
            <person name="Nakamura S."/>
            <person name="Katano Y."/>
            <person name="Hanada S."/>
            <person name="Kamagata Y."/>
            <person name="Nakamura N."/>
            <person name="Yamazaki S."/>
            <person name="Fujita N."/>
        </authorList>
    </citation>
    <scope>NUCLEOTIDE SEQUENCE [LARGE SCALE GENOMIC DNA]</scope>
    <source>
        <strain evidence="9">ATCC 700054 / DSM 10555 / JCM 9379 / NBRC 101784 / NCIMB 13414 / VKM Ac-1990 / NM-1</strain>
    </source>
</reference>
<dbReference type="GO" id="GO:0016616">
    <property type="term" value="F:oxidoreductase activity, acting on the CH-OH group of donors, NAD or NADP as acceptor"/>
    <property type="evidence" value="ECO:0007669"/>
    <property type="project" value="UniProtKB-ARBA"/>
</dbReference>
<sequence length="280" mass="30478">MSTALDPTRALLHGASIPVLGLGTWPLADAEAAAAVRTAIESGYRLIDTAENYRNEVGVGQGIRDSGIDRSQVFIATKFNREWHSVEGVLQAYLASLERLGVDYLDLLMVHWPNPDQCRFADAVRGLDALLEEGAIRAIGVSNFKAWHLRQVLLETGVTPDVNQIQVSPYSTRDDLRRFNAEHGIATESWSPIGGSKAARLRTDPVIAGIAEKYGRSPVQVVLRWHLQLGLIVIPKSANPHRIAENAAIFDFALADDDLAAISALDRGDGHITDSDRSGN</sequence>
<keyword evidence="3" id="KW-0560">Oxidoreductase</keyword>
<evidence type="ECO:0000313" key="9">
    <source>
        <dbReference type="Proteomes" id="UP000007947"/>
    </source>
</evidence>
<dbReference type="OrthoDB" id="9804790at2"/>
<dbReference type="InterPro" id="IPR020471">
    <property type="entry name" value="AKR"/>
</dbReference>
<dbReference type="EMBL" id="AP012204">
    <property type="protein sequence ID" value="BAK37844.1"/>
    <property type="molecule type" value="Genomic_DNA"/>
</dbReference>
<dbReference type="PANTHER" id="PTHR43827">
    <property type="entry name" value="2,5-DIKETO-D-GLUCONIC ACID REDUCTASE"/>
    <property type="match status" value="1"/>
</dbReference>
<dbReference type="KEGG" id="mph:MLP_48300"/>
<dbReference type="STRING" id="1032480.MLP_48300"/>
<feature type="binding site" evidence="5">
    <location>
        <position position="111"/>
    </location>
    <ligand>
        <name>substrate</name>
    </ligand>
</feature>
<dbReference type="PROSITE" id="PS00063">
    <property type="entry name" value="ALDOKETO_REDUCTASE_3"/>
    <property type="match status" value="1"/>
</dbReference>
<dbReference type="Gene3D" id="3.20.20.100">
    <property type="entry name" value="NADP-dependent oxidoreductase domain"/>
    <property type="match status" value="1"/>
</dbReference>
<evidence type="ECO:0000256" key="5">
    <source>
        <dbReference type="PIRSR" id="PIRSR000097-2"/>
    </source>
</evidence>